<proteinExistence type="predicted"/>
<evidence type="ECO:0000313" key="1">
    <source>
        <dbReference type="EMBL" id="WUN86672.1"/>
    </source>
</evidence>
<keyword evidence="2" id="KW-1185">Reference proteome</keyword>
<dbReference type="EMBL" id="CP108038">
    <property type="protein sequence ID" value="WUN86672.1"/>
    <property type="molecule type" value="Genomic_DNA"/>
</dbReference>
<sequence length="116" mass="13254">MYREFPSPDDEEVYEAVGQWPDSDESGARILTLRDDSGQSLIFSYDALARSVRIRWVNDHGVEMIDLFRESATRLSFTSGQSAKHILIDFDTGECTGTIEIQVTPHLSVRDRLLFR</sequence>
<evidence type="ECO:0000313" key="2">
    <source>
        <dbReference type="Proteomes" id="UP001432071"/>
    </source>
</evidence>
<dbReference type="GeneID" id="93761613"/>
<accession>A0ABZ1QWK3</accession>
<name>A0ABZ1QWK3_9ACTN</name>
<reference evidence="1" key="1">
    <citation type="submission" date="2022-10" db="EMBL/GenBank/DDBJ databases">
        <title>The complete genomes of actinobacterial strains from the NBC collection.</title>
        <authorList>
            <person name="Joergensen T.S."/>
            <person name="Alvarez Arevalo M."/>
            <person name="Sterndorff E.B."/>
            <person name="Faurdal D."/>
            <person name="Vuksanovic O."/>
            <person name="Mourched A.-S."/>
            <person name="Charusanti P."/>
            <person name="Shaw S."/>
            <person name="Blin K."/>
            <person name="Weber T."/>
        </authorList>
    </citation>
    <scope>NUCLEOTIDE SEQUENCE</scope>
    <source>
        <strain evidence="1">NBC_00302</strain>
    </source>
</reference>
<gene>
    <name evidence="1" type="ORF">OHT53_11565</name>
</gene>
<evidence type="ECO:0008006" key="3">
    <source>
        <dbReference type="Google" id="ProtNLM"/>
    </source>
</evidence>
<organism evidence="1 2">
    <name type="scientific">Streptomyces bobili</name>
    <dbReference type="NCBI Taxonomy" id="67280"/>
    <lineage>
        <taxon>Bacteria</taxon>
        <taxon>Bacillati</taxon>
        <taxon>Actinomycetota</taxon>
        <taxon>Actinomycetes</taxon>
        <taxon>Kitasatosporales</taxon>
        <taxon>Streptomycetaceae</taxon>
        <taxon>Streptomyces</taxon>
    </lineage>
</organism>
<protein>
    <recommendedName>
        <fullName evidence="3">YD repeat-containing protein</fullName>
    </recommendedName>
</protein>
<dbReference type="RefSeq" id="WP_150473140.1">
    <property type="nucleotide sequence ID" value="NZ_CP108038.1"/>
</dbReference>
<dbReference type="Proteomes" id="UP001432071">
    <property type="component" value="Chromosome"/>
</dbReference>